<dbReference type="AlphaFoldDB" id="A0A4Q0SUS7"/>
<keyword evidence="3" id="KW-1185">Reference proteome</keyword>
<dbReference type="InterPro" id="IPR019734">
    <property type="entry name" value="TPR_rpt"/>
</dbReference>
<dbReference type="Proteomes" id="UP000289437">
    <property type="component" value="Unassembled WGS sequence"/>
</dbReference>
<feature type="repeat" description="TPR" evidence="1">
    <location>
        <begin position="105"/>
        <end position="138"/>
    </location>
</feature>
<gene>
    <name evidence="2" type="ORF">GRAN_5041</name>
</gene>
<accession>A0A4Q0SUS7</accession>
<feature type="repeat" description="TPR" evidence="1">
    <location>
        <begin position="411"/>
        <end position="444"/>
    </location>
</feature>
<feature type="repeat" description="TPR" evidence="1">
    <location>
        <begin position="173"/>
        <end position="206"/>
    </location>
</feature>
<dbReference type="Gene3D" id="1.25.40.10">
    <property type="entry name" value="Tetratricopeptide repeat domain"/>
    <property type="match status" value="4"/>
</dbReference>
<dbReference type="EMBL" id="RDSM01000006">
    <property type="protein sequence ID" value="RXH54072.1"/>
    <property type="molecule type" value="Genomic_DNA"/>
</dbReference>
<proteinExistence type="predicted"/>
<feature type="repeat" description="TPR" evidence="1">
    <location>
        <begin position="275"/>
        <end position="308"/>
    </location>
</feature>
<feature type="repeat" description="TPR" evidence="1">
    <location>
        <begin position="207"/>
        <end position="240"/>
    </location>
</feature>
<dbReference type="SMART" id="SM00028">
    <property type="entry name" value="TPR"/>
    <property type="match status" value="12"/>
</dbReference>
<dbReference type="InterPro" id="IPR002201">
    <property type="entry name" value="Glyco_trans_9"/>
</dbReference>
<feature type="repeat" description="TPR" evidence="1">
    <location>
        <begin position="309"/>
        <end position="342"/>
    </location>
</feature>
<dbReference type="Gene3D" id="3.40.50.2000">
    <property type="entry name" value="Glycogen Phosphorylase B"/>
    <property type="match status" value="1"/>
</dbReference>
<feature type="repeat" description="TPR" evidence="1">
    <location>
        <begin position="241"/>
        <end position="274"/>
    </location>
</feature>
<name>A0A4Q0SUS7_9BACT</name>
<feature type="repeat" description="TPR" evidence="1">
    <location>
        <begin position="139"/>
        <end position="172"/>
    </location>
</feature>
<sequence length="755" mass="83971">MAPISACNRLRISYSRGLGMSRRHPLKPIASSSRAKIQRLMSDALQHHNAGRLDDAAKIYREILALDDHHADSIHLLGLIYSQAGLKDRAVELIEMAISLKPHVAAYFCNLGNVLQDQGRWQDAKRAYERALALDPSSAEIYVSLGHLLASQGDPGEAIMHYEKARSLKPLLPEIYCNLGSANQQMGRLPDALEQFTRAVHLKPDFPQALYGMGAVLHAQGRLQEAKKLYQDVVKIHPTMAEVYNNLGNILTTEKLYDDAALNFERALTINPHHAESYYNYGNSLQAQYKMDLAILQYERAIELRSDFVEAIFNLGKALEKQDLSREAIAQYKRALALKPDYIECLTSLGTVLSGQGMYSEALEQYAKVLSSDPNNATAYCNLSDLLLVIGSFDEAVVFHEEAISRRPDFANGYCGLGSTLFRKGEIARARESFEKALILDSNHAQAKLNLSMLQLLVGDLQNGWKNYEIRKELRQYRSQHFIQPQWDGEALDGTRILIHAEQGLGDTLQFLRYIPLVVAAGGTVILEVPAALRDLAANIPGITEILSVGDPLPPFEIHCPLMSLPLVFKTTLETIPATVPYLSIGAEDRLQSASYAWPADGLRVGIVWTGNLKNLTNKDRSLPLSALDPLRHIPGIQLFSLQLGQDLAPQSGSEGRLTDLAWLASTMPSTAAVMEHLDLVISVDTSLAHLAGALGRPTWLLLQAANDWRWLEGTSDSPWYPTMRLFRQRTLGDWGEVIERVSDELKDLVFHRTT</sequence>
<dbReference type="PROSITE" id="PS50293">
    <property type="entry name" value="TPR_REGION"/>
    <property type="match status" value="3"/>
</dbReference>
<reference evidence="2 3" key="1">
    <citation type="submission" date="2018-11" db="EMBL/GenBank/DDBJ databases">
        <authorList>
            <person name="Mardanov A.V."/>
            <person name="Ravin N.V."/>
            <person name="Dedysh S.N."/>
        </authorList>
    </citation>
    <scope>NUCLEOTIDE SEQUENCE [LARGE SCALE GENOMIC DNA]</scope>
    <source>
        <strain evidence="2 3">AF10</strain>
    </source>
</reference>
<evidence type="ECO:0000256" key="1">
    <source>
        <dbReference type="PROSITE-ProRule" id="PRU00339"/>
    </source>
</evidence>
<protein>
    <submittedName>
        <fullName evidence="2">Uncharacterized protein</fullName>
    </submittedName>
</protein>
<dbReference type="PANTHER" id="PTHR44998">
    <property type="match status" value="1"/>
</dbReference>
<dbReference type="InterPro" id="IPR011990">
    <property type="entry name" value="TPR-like_helical_dom_sf"/>
</dbReference>
<dbReference type="PANTHER" id="PTHR44998:SF1">
    <property type="entry name" value="UDP-N-ACETYLGLUCOSAMINE--PEPTIDE N-ACETYLGLUCOSAMINYLTRANSFERASE 110 KDA SUBUNIT"/>
    <property type="match status" value="1"/>
</dbReference>
<feature type="repeat" description="TPR" evidence="1">
    <location>
        <begin position="343"/>
        <end position="376"/>
    </location>
</feature>
<dbReference type="SUPFAM" id="SSF53756">
    <property type="entry name" value="UDP-Glycosyltransferase/glycogen phosphorylase"/>
    <property type="match status" value="1"/>
</dbReference>
<feature type="repeat" description="TPR" evidence="1">
    <location>
        <begin position="71"/>
        <end position="104"/>
    </location>
</feature>
<dbReference type="PROSITE" id="PS50005">
    <property type="entry name" value="TPR"/>
    <property type="match status" value="11"/>
</dbReference>
<comment type="caution">
    <text evidence="2">The sequence shown here is derived from an EMBL/GenBank/DDBJ whole genome shotgun (WGS) entry which is preliminary data.</text>
</comment>
<keyword evidence="1" id="KW-0802">TPR repeat</keyword>
<evidence type="ECO:0000313" key="2">
    <source>
        <dbReference type="EMBL" id="RXH54072.1"/>
    </source>
</evidence>
<evidence type="ECO:0000313" key="3">
    <source>
        <dbReference type="Proteomes" id="UP000289437"/>
    </source>
</evidence>
<dbReference type="Pfam" id="PF00515">
    <property type="entry name" value="TPR_1"/>
    <property type="match status" value="1"/>
</dbReference>
<dbReference type="Pfam" id="PF13432">
    <property type="entry name" value="TPR_16"/>
    <property type="match status" value="5"/>
</dbReference>
<dbReference type="Pfam" id="PF13181">
    <property type="entry name" value="TPR_8"/>
    <property type="match status" value="1"/>
</dbReference>
<feature type="repeat" description="TPR" evidence="1">
    <location>
        <begin position="377"/>
        <end position="410"/>
    </location>
</feature>
<dbReference type="Pfam" id="PF01075">
    <property type="entry name" value="Glyco_transf_9"/>
    <property type="match status" value="1"/>
</dbReference>
<organism evidence="2 3">
    <name type="scientific">Granulicella sibirica</name>
    <dbReference type="NCBI Taxonomy" id="2479048"/>
    <lineage>
        <taxon>Bacteria</taxon>
        <taxon>Pseudomonadati</taxon>
        <taxon>Acidobacteriota</taxon>
        <taxon>Terriglobia</taxon>
        <taxon>Terriglobales</taxon>
        <taxon>Acidobacteriaceae</taxon>
        <taxon>Granulicella</taxon>
    </lineage>
</organism>
<dbReference type="GO" id="GO:0016757">
    <property type="term" value="F:glycosyltransferase activity"/>
    <property type="evidence" value="ECO:0007669"/>
    <property type="project" value="InterPro"/>
</dbReference>
<reference evidence="3" key="2">
    <citation type="submission" date="2019-02" db="EMBL/GenBank/DDBJ databases">
        <title>Granulicella sibirica sp. nov., a psychrotolerant acidobacterium isolated from an organic soil layer in forested tundra, West Siberia.</title>
        <authorList>
            <person name="Oshkin I.Y."/>
            <person name="Kulichevskaya I.S."/>
            <person name="Rijpstra W.I.C."/>
            <person name="Sinninghe Damste J.S."/>
            <person name="Rakitin A.L."/>
            <person name="Ravin N.V."/>
            <person name="Dedysh S.N."/>
        </authorList>
    </citation>
    <scope>NUCLEOTIDE SEQUENCE [LARGE SCALE GENOMIC DNA]</scope>
    <source>
        <strain evidence="3">AF10</strain>
    </source>
</reference>
<dbReference type="GO" id="GO:0006493">
    <property type="term" value="P:protein O-linked glycosylation"/>
    <property type="evidence" value="ECO:0007669"/>
    <property type="project" value="TreeGrafter"/>
</dbReference>
<dbReference type="SUPFAM" id="SSF48452">
    <property type="entry name" value="TPR-like"/>
    <property type="match status" value="2"/>
</dbReference>